<evidence type="ECO:0000313" key="7">
    <source>
        <dbReference type="Proteomes" id="UP000295756"/>
    </source>
</evidence>
<dbReference type="EMBL" id="CP037939">
    <property type="protein sequence ID" value="QBR47091.1"/>
    <property type="molecule type" value="Genomic_DNA"/>
</dbReference>
<sequence length="324" mass="35870">MVAKLSDVAELAGVSVTTVSRVINSYGSLSQKTIDKVHAAMRELRYQPNAMARSLQGKSSQFIGLIFPNIENPFFTALVAEIEELLFEKGYKVIIATSSNDIEKEQQYLQMLAANQVEGIITSSHNPNIDSYKDSFLPIVSYDRYLSETIPIVSEDNYRGGYLLGEYLVSTGAKNILMLRDDDNSNSPTAKRYQGFTEATANNSHLTTFDLDSNQVSNGGDIQAIVDIVVDNKIDGIFAYNDIMAIQLQNALRKANLRVPEDVNVVGYDGSPIVQLLHPDLPTIIQPIHEAAQRLIDTLFNEINNKPALPNDVLPVKLYTPESK</sequence>
<evidence type="ECO:0000256" key="2">
    <source>
        <dbReference type="ARBA" id="ARBA00023015"/>
    </source>
</evidence>
<dbReference type="PROSITE" id="PS00356">
    <property type="entry name" value="HTH_LACI_1"/>
    <property type="match status" value="1"/>
</dbReference>
<dbReference type="CDD" id="cd06291">
    <property type="entry name" value="PBP1_Qymf-like"/>
    <property type="match status" value="1"/>
</dbReference>
<dbReference type="InterPro" id="IPR000843">
    <property type="entry name" value="HTH_LacI"/>
</dbReference>
<dbReference type="InterPro" id="IPR010982">
    <property type="entry name" value="Lambda_DNA-bd_dom_sf"/>
</dbReference>
<dbReference type="SMART" id="SM00354">
    <property type="entry name" value="HTH_LACI"/>
    <property type="match status" value="1"/>
</dbReference>
<name>A0ABX5SLQ9_9LACO</name>
<dbReference type="SUPFAM" id="SSF47413">
    <property type="entry name" value="lambda repressor-like DNA-binding domains"/>
    <property type="match status" value="1"/>
</dbReference>
<keyword evidence="2" id="KW-0805">Transcription regulation</keyword>
<evidence type="ECO:0000259" key="5">
    <source>
        <dbReference type="PROSITE" id="PS50932"/>
    </source>
</evidence>
<dbReference type="CDD" id="cd01392">
    <property type="entry name" value="HTH_LacI"/>
    <property type="match status" value="1"/>
</dbReference>
<dbReference type="Pfam" id="PF00356">
    <property type="entry name" value="LacI"/>
    <property type="match status" value="1"/>
</dbReference>
<evidence type="ECO:0000256" key="3">
    <source>
        <dbReference type="ARBA" id="ARBA00023125"/>
    </source>
</evidence>
<proteinExistence type="predicted"/>
<organism evidence="6 7">
    <name type="scientific">Leuconostoc kimchii</name>
    <dbReference type="NCBI Taxonomy" id="136609"/>
    <lineage>
        <taxon>Bacteria</taxon>
        <taxon>Bacillati</taxon>
        <taxon>Bacillota</taxon>
        <taxon>Bacilli</taxon>
        <taxon>Lactobacillales</taxon>
        <taxon>Lactobacillaceae</taxon>
        <taxon>Leuconostoc</taxon>
    </lineage>
</organism>
<dbReference type="PANTHER" id="PTHR30146:SF95">
    <property type="entry name" value="RIBOSE OPERON REPRESSOR"/>
    <property type="match status" value="1"/>
</dbReference>
<dbReference type="InterPro" id="IPR028082">
    <property type="entry name" value="Peripla_BP_I"/>
</dbReference>
<dbReference type="Pfam" id="PF00532">
    <property type="entry name" value="Peripla_BP_1"/>
    <property type="match status" value="1"/>
</dbReference>
<dbReference type="Proteomes" id="UP000295756">
    <property type="component" value="Chromosome"/>
</dbReference>
<keyword evidence="3" id="KW-0238">DNA-binding</keyword>
<dbReference type="Gene3D" id="3.40.50.2300">
    <property type="match status" value="2"/>
</dbReference>
<keyword evidence="7" id="KW-1185">Reference proteome</keyword>
<dbReference type="RefSeq" id="WP_013103229.1">
    <property type="nucleotide sequence ID" value="NZ_CP037939.1"/>
</dbReference>
<dbReference type="PANTHER" id="PTHR30146">
    <property type="entry name" value="LACI-RELATED TRANSCRIPTIONAL REPRESSOR"/>
    <property type="match status" value="1"/>
</dbReference>
<evidence type="ECO:0000256" key="1">
    <source>
        <dbReference type="ARBA" id="ARBA00022491"/>
    </source>
</evidence>
<keyword evidence="1" id="KW-0678">Repressor</keyword>
<dbReference type="Gene3D" id="1.10.260.40">
    <property type="entry name" value="lambda repressor-like DNA-binding domains"/>
    <property type="match status" value="1"/>
</dbReference>
<dbReference type="PROSITE" id="PS50932">
    <property type="entry name" value="HTH_LACI_2"/>
    <property type="match status" value="1"/>
</dbReference>
<protein>
    <submittedName>
        <fullName evidence="6">LacI family transcriptional regulator</fullName>
    </submittedName>
</protein>
<keyword evidence="4" id="KW-0804">Transcription</keyword>
<reference evidence="6 7" key="1">
    <citation type="submission" date="2019-03" db="EMBL/GenBank/DDBJ databases">
        <title>Complete Genome Sequence of Leuconostoc kimchii strain NKJ218 Isolated from Homemade Kimchi.</title>
        <authorList>
            <person name="Jung J.Y."/>
            <person name="Jin H.M."/>
            <person name="Jung J.-W."/>
            <person name="Lee S.-Y."/>
            <person name="Ryu B.-G."/>
            <person name="Han S.-S."/>
            <person name="Kang H.K."/>
            <person name="Choi H.W."/>
            <person name="Chung E.J."/>
            <person name="Choi K.-M."/>
        </authorList>
    </citation>
    <scope>NUCLEOTIDE SEQUENCE [LARGE SCALE GENOMIC DNA]</scope>
    <source>
        <strain evidence="6 7">NKJ218</strain>
    </source>
</reference>
<accession>A0ABX5SLQ9</accession>
<evidence type="ECO:0000313" key="6">
    <source>
        <dbReference type="EMBL" id="QBR47091.1"/>
    </source>
</evidence>
<feature type="domain" description="HTH lacI-type" evidence="5">
    <location>
        <begin position="3"/>
        <end position="57"/>
    </location>
</feature>
<dbReference type="SUPFAM" id="SSF53822">
    <property type="entry name" value="Periplasmic binding protein-like I"/>
    <property type="match status" value="1"/>
</dbReference>
<dbReference type="InterPro" id="IPR001761">
    <property type="entry name" value="Peripla_BP/Lac1_sug-bd_dom"/>
</dbReference>
<gene>
    <name evidence="6" type="ORF">EW139_02745</name>
</gene>
<evidence type="ECO:0000256" key="4">
    <source>
        <dbReference type="ARBA" id="ARBA00023163"/>
    </source>
</evidence>
<dbReference type="PRINTS" id="PR00036">
    <property type="entry name" value="HTHLACI"/>
</dbReference>